<name>A0ABS3S6W5_9ACTN</name>
<evidence type="ECO:0000313" key="2">
    <source>
        <dbReference type="EMBL" id="MBO2464493.1"/>
    </source>
</evidence>
<accession>A0ABS3S6W5</accession>
<sequence length="88" mass="9804">MAPTTDLPDDVQAEARRRRARWLGLLAALLVTALVLSGGQQYPLARVLAAAAVLWAVVGLAWVNMPARDFRKTEARMRAEEHIRARQE</sequence>
<proteinExistence type="predicted"/>
<organism evidence="2 3">
    <name type="scientific">Actinomadura violacea</name>
    <dbReference type="NCBI Taxonomy" id="2819934"/>
    <lineage>
        <taxon>Bacteria</taxon>
        <taxon>Bacillati</taxon>
        <taxon>Actinomycetota</taxon>
        <taxon>Actinomycetes</taxon>
        <taxon>Streptosporangiales</taxon>
        <taxon>Thermomonosporaceae</taxon>
        <taxon>Actinomadura</taxon>
    </lineage>
</organism>
<protein>
    <submittedName>
        <fullName evidence="2">Uncharacterized protein</fullName>
    </submittedName>
</protein>
<keyword evidence="3" id="KW-1185">Reference proteome</keyword>
<comment type="caution">
    <text evidence="2">The sequence shown here is derived from an EMBL/GenBank/DDBJ whole genome shotgun (WGS) entry which is preliminary data.</text>
</comment>
<reference evidence="2 3" key="1">
    <citation type="submission" date="2021-03" db="EMBL/GenBank/DDBJ databases">
        <title>Actinomadura violae sp. nov., isolated from lichen in Thailand.</title>
        <authorList>
            <person name="Kanchanasin P."/>
            <person name="Saeng-In P."/>
            <person name="Phongsopitanun W."/>
            <person name="Yuki M."/>
            <person name="Kudo T."/>
            <person name="Ohkuma M."/>
            <person name="Tanasupawat S."/>
        </authorList>
    </citation>
    <scope>NUCLEOTIDE SEQUENCE [LARGE SCALE GENOMIC DNA]</scope>
    <source>
        <strain evidence="2 3">LCR2-06</strain>
    </source>
</reference>
<dbReference type="RefSeq" id="WP_208251016.1">
    <property type="nucleotide sequence ID" value="NZ_JAGEPF010000035.1"/>
</dbReference>
<dbReference type="EMBL" id="JAGEPF010000035">
    <property type="protein sequence ID" value="MBO2464493.1"/>
    <property type="molecule type" value="Genomic_DNA"/>
</dbReference>
<gene>
    <name evidence="2" type="ORF">J4709_43675</name>
</gene>
<feature type="transmembrane region" description="Helical" evidence="1">
    <location>
        <begin position="20"/>
        <end position="38"/>
    </location>
</feature>
<dbReference type="Proteomes" id="UP000680206">
    <property type="component" value="Unassembled WGS sequence"/>
</dbReference>
<keyword evidence="1" id="KW-1133">Transmembrane helix</keyword>
<evidence type="ECO:0000256" key="1">
    <source>
        <dbReference type="SAM" id="Phobius"/>
    </source>
</evidence>
<feature type="transmembrane region" description="Helical" evidence="1">
    <location>
        <begin position="44"/>
        <end position="63"/>
    </location>
</feature>
<keyword evidence="1" id="KW-0812">Transmembrane</keyword>
<keyword evidence="1" id="KW-0472">Membrane</keyword>
<evidence type="ECO:0000313" key="3">
    <source>
        <dbReference type="Proteomes" id="UP000680206"/>
    </source>
</evidence>